<comment type="caution">
    <text evidence="2">The sequence shown here is derived from an EMBL/GenBank/DDBJ whole genome shotgun (WGS) entry which is preliminary data.</text>
</comment>
<dbReference type="RefSeq" id="WP_127693756.1">
    <property type="nucleotide sequence ID" value="NZ_SACQ01000003.1"/>
</dbReference>
<dbReference type="InterPro" id="IPR027417">
    <property type="entry name" value="P-loop_NTPase"/>
</dbReference>
<dbReference type="GO" id="GO:0005524">
    <property type="term" value="F:ATP binding"/>
    <property type="evidence" value="ECO:0007669"/>
    <property type="project" value="UniProtKB-KW"/>
</dbReference>
<dbReference type="GO" id="GO:0006302">
    <property type="term" value="P:double-strand break repair"/>
    <property type="evidence" value="ECO:0007669"/>
    <property type="project" value="InterPro"/>
</dbReference>
<name>A0A437Q8L6_9GAMM</name>
<feature type="domain" description="AAA+ ATPase" evidence="1">
    <location>
        <begin position="24"/>
        <end position="283"/>
    </location>
</feature>
<dbReference type="InterPro" id="IPR051396">
    <property type="entry name" value="Bact_Antivir_Def_Nuclease"/>
</dbReference>
<dbReference type="PANTHER" id="PTHR43581">
    <property type="entry name" value="ATP/GTP PHOSPHATASE"/>
    <property type="match status" value="1"/>
</dbReference>
<reference evidence="2 3" key="1">
    <citation type="submission" date="2019-01" db="EMBL/GenBank/DDBJ databases">
        <authorList>
            <person name="Chen W.-M."/>
        </authorList>
    </citation>
    <scope>NUCLEOTIDE SEQUENCE [LARGE SCALE GENOMIC DNA]</scope>
    <source>
        <strain evidence="2 3">HPM-16</strain>
    </source>
</reference>
<evidence type="ECO:0000313" key="3">
    <source>
        <dbReference type="Proteomes" id="UP000282818"/>
    </source>
</evidence>
<gene>
    <name evidence="2" type="ORF">EOE65_07800</name>
</gene>
<organism evidence="2 3">
    <name type="scientific">Neptunomonas marina</name>
    <dbReference type="NCBI Taxonomy" id="1815562"/>
    <lineage>
        <taxon>Bacteria</taxon>
        <taxon>Pseudomonadati</taxon>
        <taxon>Pseudomonadota</taxon>
        <taxon>Gammaproteobacteria</taxon>
        <taxon>Oceanospirillales</taxon>
        <taxon>Oceanospirillaceae</taxon>
        <taxon>Neptunomonas</taxon>
    </lineage>
</organism>
<dbReference type="CDD" id="cd00267">
    <property type="entry name" value="ABC_ATPase"/>
    <property type="match status" value="1"/>
</dbReference>
<dbReference type="GO" id="GO:0016887">
    <property type="term" value="F:ATP hydrolysis activity"/>
    <property type="evidence" value="ECO:0007669"/>
    <property type="project" value="InterPro"/>
</dbReference>
<sequence>MDSINLKIANIKHISSADIEIPLEKGVYGIVGNNGCGKSTVLLSLAQLISRHHLSILHKEDFTFDDSSIEYEYKGKTDKWTCTQRDQGVFWQCDDHRNATKFNGLYEGSLFYGTRFNDSRKIDSLLQKGDLKLTDIVDSDDYIMEKMSFILHGNHSHYQNLKRIKNRHITKALGLKNAPYFNEVKGSLISQYRMSSGECLLLSLLHFVYNSIVRKSLSKDNKILVLIDEIELALHPIAVSRLLDLLNELANENDNLVVILTTHSPEVIRKLKPSNLLKIENNDGVITLQSHCYPSYLIRDVYSHDGYDFLLLTEDLLAKSIIDKILLKNKLTAGRLVHIVPVGGWENVLTLHRELLRWNVLGLGKQIMSILDGDIKNDVPDDYKDIKKLFLPIKSIEKYLYEIVIEDKNPTLKRVLNDKYFTMNSLDTLVMEHHKRYPSKPKQPDKKFYFGLKKDFESRGISEESFINNLVDDLLENVDFSSLTSNIRSLLERPATT</sequence>
<dbReference type="InterPro" id="IPR003593">
    <property type="entry name" value="AAA+_ATPase"/>
</dbReference>
<dbReference type="SUPFAM" id="SSF52540">
    <property type="entry name" value="P-loop containing nucleoside triphosphate hydrolases"/>
    <property type="match status" value="1"/>
</dbReference>
<protein>
    <submittedName>
        <fullName evidence="2">ATP-binding cassette domain-containing protein</fullName>
    </submittedName>
</protein>
<dbReference type="Pfam" id="PF13175">
    <property type="entry name" value="AAA_15"/>
    <property type="match status" value="1"/>
</dbReference>
<dbReference type="AlphaFoldDB" id="A0A437Q8L6"/>
<dbReference type="InterPro" id="IPR041685">
    <property type="entry name" value="AAA_GajA/Old/RecF-like"/>
</dbReference>
<accession>A0A437Q8L6</accession>
<dbReference type="Proteomes" id="UP000282818">
    <property type="component" value="Unassembled WGS sequence"/>
</dbReference>
<dbReference type="PANTHER" id="PTHR43581:SF4">
    <property type="entry name" value="ATP_GTP PHOSPHATASE"/>
    <property type="match status" value="1"/>
</dbReference>
<dbReference type="InterPro" id="IPR038729">
    <property type="entry name" value="Rad50/SbcC_AAA"/>
</dbReference>
<keyword evidence="3" id="KW-1185">Reference proteome</keyword>
<proteinExistence type="predicted"/>
<dbReference type="SMART" id="SM00382">
    <property type="entry name" value="AAA"/>
    <property type="match status" value="1"/>
</dbReference>
<evidence type="ECO:0000313" key="2">
    <source>
        <dbReference type="EMBL" id="RVU30911.1"/>
    </source>
</evidence>
<dbReference type="Pfam" id="PF13476">
    <property type="entry name" value="AAA_23"/>
    <property type="match status" value="1"/>
</dbReference>
<keyword evidence="2" id="KW-0547">Nucleotide-binding</keyword>
<evidence type="ECO:0000259" key="1">
    <source>
        <dbReference type="SMART" id="SM00382"/>
    </source>
</evidence>
<dbReference type="EMBL" id="SACQ01000003">
    <property type="protein sequence ID" value="RVU30911.1"/>
    <property type="molecule type" value="Genomic_DNA"/>
</dbReference>
<dbReference type="Gene3D" id="3.40.50.300">
    <property type="entry name" value="P-loop containing nucleotide triphosphate hydrolases"/>
    <property type="match status" value="1"/>
</dbReference>
<keyword evidence="2" id="KW-0067">ATP-binding</keyword>